<evidence type="ECO:0000259" key="2">
    <source>
        <dbReference type="Pfam" id="PF18810"/>
    </source>
</evidence>
<dbReference type="EMBL" id="CP029701">
    <property type="protein sequence ID" value="QHV62008.1"/>
    <property type="molecule type" value="Genomic_DNA"/>
</dbReference>
<evidence type="ECO:0000313" key="3">
    <source>
        <dbReference type="EMBL" id="QHV62008.1"/>
    </source>
</evidence>
<feature type="compositionally biased region" description="Basic and acidic residues" evidence="1">
    <location>
        <begin position="526"/>
        <end position="539"/>
    </location>
</feature>
<proteinExistence type="predicted"/>
<sequence length="691" mass="76741">MKILPQFVNRMIGRPGNFRTGMIRLLGFLSRRAQKEGRNPLPFLTPQEARCLYELYRKGQYADVMLCWAALEETDDMLGTVLDRRASALAEMTDDVKVDAKAIGNNPDLQTLADEQQQCLAEYYGKIDNLRDAVRFAGSATFRGFAHLEPVAGGGRIRMEPVDQWLMARPVKGGNWYYNESADRSCAKLEAIDESRLIIRECLRPVDLPSMFAICAKAHALDGWDGFIDVFGNPAIFFKYPPGTSDEKAREFDRIAEEMIGDGRGGFPDGGDIKTVETTARGGDTFKQRCEWCDKQIVRRGTGGELTVLAESGSGTLAGNAHQETFRMLAAGEGAEISESFNRQLSRRLLDHHFPRRPHLAYWTLEYAEPEDVGKQVDNITKLAAAGYIADEEEVSEASGYTVTYRAPQPTQEQPPSFPLLTNRQNNNPVGFHRALVDIEQTRDNAPLTAKEKELLEKLLNAQPSQNMIRLDAARLETAMKRAAGLEVVNDPENGGNTPADPRQNANSGGNGGQENLLANYGTSEGAKKGWDKRGRGQHEAIGQAGTAKSLGLEKLSELKPDPASSHSHTGRARKALTRGFSARSVDGQDVQFSKGVLDHWEATVPPKTPEEQNRRLRRLSEAVRAVKDPHEVWESHNGQKTYLRVYKDDAGKFAMSGFVAGKDGQVRSFFHSRRLNGAEKMRKGTLKYKR</sequence>
<feature type="region of interest" description="Disordered" evidence="1">
    <location>
        <begin position="487"/>
        <end position="549"/>
    </location>
</feature>
<dbReference type="Pfam" id="PF18810">
    <property type="entry name" value="PBECR2"/>
    <property type="match status" value="1"/>
</dbReference>
<evidence type="ECO:0000256" key="1">
    <source>
        <dbReference type="SAM" id="MobiDB-lite"/>
    </source>
</evidence>
<feature type="domain" description="Phage-Barnase-EndoU-ColicinE5/D-RelE like nuclease 2" evidence="2">
    <location>
        <begin position="584"/>
        <end position="690"/>
    </location>
</feature>
<dbReference type="Proteomes" id="UP000642553">
    <property type="component" value="Chromosome"/>
</dbReference>
<organism evidence="3 4">
    <name type="scientific">Akkermansia massiliensis</name>
    <dbReference type="NCBI Taxonomy" id="2927224"/>
    <lineage>
        <taxon>Bacteria</taxon>
        <taxon>Pseudomonadati</taxon>
        <taxon>Verrucomicrobiota</taxon>
        <taxon>Verrucomicrobiia</taxon>
        <taxon>Verrucomicrobiales</taxon>
        <taxon>Akkermansiaceae</taxon>
        <taxon>Akkermansia</taxon>
    </lineage>
</organism>
<dbReference type="AlphaFoldDB" id="A0AAE6W0N1"/>
<dbReference type="InterPro" id="IPR041110">
    <property type="entry name" value="PBECR2"/>
</dbReference>
<protein>
    <recommendedName>
        <fullName evidence="2">Phage-Barnase-EndoU-ColicinE5/D-RelE like nuclease 2 domain-containing protein</fullName>
    </recommendedName>
</protein>
<name>A0AAE6W0N1_9BACT</name>
<dbReference type="InterPro" id="IPR009279">
    <property type="entry name" value="Portal_Mu"/>
</dbReference>
<dbReference type="Pfam" id="PF06074">
    <property type="entry name" value="Portal_Mu"/>
    <property type="match status" value="1"/>
</dbReference>
<accession>A0AAE6W0N1</accession>
<reference evidence="3" key="1">
    <citation type="submission" date="2018-05" db="EMBL/GenBank/DDBJ databases">
        <title>Complete genome sequnece of Akkermansia muciniphila EB-AMDK-40.</title>
        <authorList>
            <person name="Nam Y.-D."/>
            <person name="Chung W.-H."/>
            <person name="Park Y.S."/>
            <person name="Kang J."/>
        </authorList>
    </citation>
    <scope>NUCLEOTIDE SEQUENCE</scope>
    <source>
        <strain evidence="3">EB-AMDK-40</strain>
    </source>
</reference>
<evidence type="ECO:0000313" key="4">
    <source>
        <dbReference type="Proteomes" id="UP000642553"/>
    </source>
</evidence>
<gene>
    <name evidence="3" type="ORF">DMI76_00830</name>
</gene>